<protein>
    <submittedName>
        <fullName evidence="1">Uncharacterized protein</fullName>
    </submittedName>
</protein>
<sequence>MLKRRIAAHPSLSVGAFCVDSGRALASLFLRPVAPAMFTAPVQWQDCAAVDVAPEQPTRSLFGVSLSSIQPQAVEAMFAFLYPYLLKGGWRDIYLGSPIPGLRKALEKNAGMPIWSYVHARRRRRSGEPTDPQLAYYHRKGFRQIVSIQRDYFPHVPSLNYGVILRGQIPLARFGALWRATPLPLLKSVSQLL</sequence>
<dbReference type="EMBL" id="JAVDWU010000005">
    <property type="protein sequence ID" value="MDR7150918.1"/>
    <property type="molecule type" value="Genomic_DNA"/>
</dbReference>
<dbReference type="Proteomes" id="UP001265700">
    <property type="component" value="Unassembled WGS sequence"/>
</dbReference>
<dbReference type="RefSeq" id="WP_310317263.1">
    <property type="nucleotide sequence ID" value="NZ_JAVDWU010000005.1"/>
</dbReference>
<organism evidence="1 2">
    <name type="scientific">Hydrogenophaga palleronii</name>
    <dbReference type="NCBI Taxonomy" id="65655"/>
    <lineage>
        <taxon>Bacteria</taxon>
        <taxon>Pseudomonadati</taxon>
        <taxon>Pseudomonadota</taxon>
        <taxon>Betaproteobacteria</taxon>
        <taxon>Burkholderiales</taxon>
        <taxon>Comamonadaceae</taxon>
        <taxon>Hydrogenophaga</taxon>
    </lineage>
</organism>
<comment type="caution">
    <text evidence="1">The sequence shown here is derived from an EMBL/GenBank/DDBJ whole genome shotgun (WGS) entry which is preliminary data.</text>
</comment>
<evidence type="ECO:0000313" key="1">
    <source>
        <dbReference type="EMBL" id="MDR7150918.1"/>
    </source>
</evidence>
<reference evidence="1 2" key="1">
    <citation type="submission" date="2023-07" db="EMBL/GenBank/DDBJ databases">
        <title>Sorghum-associated microbial communities from plants grown in Nebraska, USA.</title>
        <authorList>
            <person name="Schachtman D."/>
        </authorList>
    </citation>
    <scope>NUCLEOTIDE SEQUENCE [LARGE SCALE GENOMIC DNA]</scope>
    <source>
        <strain evidence="1 2">4249</strain>
    </source>
</reference>
<proteinExistence type="predicted"/>
<gene>
    <name evidence="1" type="ORF">J2W49_002881</name>
</gene>
<evidence type="ECO:0000313" key="2">
    <source>
        <dbReference type="Proteomes" id="UP001265700"/>
    </source>
</evidence>
<accession>A0ABU1WNT2</accession>
<name>A0ABU1WNT2_9BURK</name>
<keyword evidence="2" id="KW-1185">Reference proteome</keyword>
<dbReference type="Gene3D" id="3.40.630.30">
    <property type="match status" value="1"/>
</dbReference>